<evidence type="ECO:0000313" key="2">
    <source>
        <dbReference type="EMBL" id="GHI01463.1"/>
    </source>
</evidence>
<dbReference type="SMART" id="SM00849">
    <property type="entry name" value="Lactamase_B"/>
    <property type="match status" value="1"/>
</dbReference>
<organism evidence="2 3">
    <name type="scientific">Neobacillus kokaensis</name>
    <dbReference type="NCBI Taxonomy" id="2759023"/>
    <lineage>
        <taxon>Bacteria</taxon>
        <taxon>Bacillati</taxon>
        <taxon>Bacillota</taxon>
        <taxon>Bacilli</taxon>
        <taxon>Bacillales</taxon>
        <taxon>Bacillaceae</taxon>
        <taxon>Neobacillus</taxon>
    </lineage>
</organism>
<dbReference type="Gene3D" id="3.60.15.10">
    <property type="entry name" value="Ribonuclease Z/Hydroxyacylglutathione hydrolase-like"/>
    <property type="match status" value="1"/>
</dbReference>
<dbReference type="InterPro" id="IPR050662">
    <property type="entry name" value="Sec-metab_biosynth-thioest"/>
</dbReference>
<reference evidence="2 3" key="1">
    <citation type="journal article" date="2022" name="Int. J. Syst. Evol. Microbiol.">
        <title>Neobacillus kokaensis sp. nov., isolated from soil.</title>
        <authorList>
            <person name="Yuki K."/>
            <person name="Matsubara H."/>
            <person name="Yamaguchi S."/>
        </authorList>
    </citation>
    <scope>NUCLEOTIDE SEQUENCE [LARGE SCALE GENOMIC DNA]</scope>
    <source>
        <strain evidence="2 3">LOB 377</strain>
    </source>
</reference>
<dbReference type="Pfam" id="PF00753">
    <property type="entry name" value="Lactamase_B"/>
    <property type="match status" value="1"/>
</dbReference>
<dbReference type="InterPro" id="IPR001279">
    <property type="entry name" value="Metallo-B-lactamas"/>
</dbReference>
<feature type="domain" description="Metallo-beta-lactamase" evidence="1">
    <location>
        <begin position="24"/>
        <end position="238"/>
    </location>
</feature>
<protein>
    <submittedName>
        <fullName evidence="2">Metallo-hydrolase YqjP</fullName>
    </submittedName>
</protein>
<sequence length="325" mass="37365">MIHLKKNGCEVIPIMVPVASSLKTINFFLYKTIDSLILIDAGYDNDECWNALQAALKEHDLGTNDITHILLTHHHIDHVGLVNRILTDRSVPVYAHPLSIPRLQRDNDFLEMRVKFFSKLYQEMGCGEQGEKQVAYLKRALQKNSSKKITYDIYKIEGKQLFDFDIIYVPGHAPDQIAFYQKDCQWLFGGDLLLEHISSNALVEPDADGQRMLTLFEHYQSLNRVHDINKEAVVFPGHGQLIENHKALIRKRVDGIERKADKFMALIESGITTAAEVAKSYYKETYIKQFSLVMSEVIGHMDYLEMQGRVRKEMIAGVWHYSPEL</sequence>
<name>A0ABQ3NC40_9BACI</name>
<accession>A0ABQ3NC40</accession>
<evidence type="ECO:0000259" key="1">
    <source>
        <dbReference type="SMART" id="SM00849"/>
    </source>
</evidence>
<dbReference type="Proteomes" id="UP000637074">
    <property type="component" value="Unassembled WGS sequence"/>
</dbReference>
<comment type="caution">
    <text evidence="2">The sequence shown here is derived from an EMBL/GenBank/DDBJ whole genome shotgun (WGS) entry which is preliminary data.</text>
</comment>
<dbReference type="EMBL" id="BNDS01000043">
    <property type="protein sequence ID" value="GHI01463.1"/>
    <property type="molecule type" value="Genomic_DNA"/>
</dbReference>
<gene>
    <name evidence="2" type="primary">yqjP</name>
    <name evidence="2" type="ORF">AM1BK_50050</name>
</gene>
<proteinExistence type="predicted"/>
<dbReference type="PANTHER" id="PTHR23131">
    <property type="entry name" value="ENDORIBONUCLEASE LACTB2"/>
    <property type="match status" value="1"/>
</dbReference>
<keyword evidence="3" id="KW-1185">Reference proteome</keyword>
<dbReference type="SUPFAM" id="SSF56281">
    <property type="entry name" value="Metallo-hydrolase/oxidoreductase"/>
    <property type="match status" value="1"/>
</dbReference>
<evidence type="ECO:0000313" key="3">
    <source>
        <dbReference type="Proteomes" id="UP000637074"/>
    </source>
</evidence>
<dbReference type="PANTHER" id="PTHR23131:SF4">
    <property type="entry name" value="METALLO-BETA-LACTAMASE SUPERFAMILY POTEIN"/>
    <property type="match status" value="1"/>
</dbReference>
<dbReference type="InterPro" id="IPR036866">
    <property type="entry name" value="RibonucZ/Hydroxyglut_hydro"/>
</dbReference>